<name>A0AB94IYR4_9BACT</name>
<evidence type="ECO:0000313" key="1">
    <source>
        <dbReference type="EMBL" id="CBL28926.1"/>
    </source>
</evidence>
<reference evidence="1 2" key="2">
    <citation type="submission" date="2010-03" db="EMBL/GenBank/DDBJ databases">
        <authorList>
            <person name="Pajon A."/>
        </authorList>
    </citation>
    <scope>NUCLEOTIDE SEQUENCE [LARGE SCALE GENOMIC DNA]</scope>
    <source>
        <strain evidence="1 2">SGP1</strain>
    </source>
</reference>
<dbReference type="SUPFAM" id="SSF47598">
    <property type="entry name" value="Ribbon-helix-helix"/>
    <property type="match status" value="1"/>
</dbReference>
<dbReference type="Gene3D" id="1.10.1220.10">
    <property type="entry name" value="Met repressor-like"/>
    <property type="match status" value="1"/>
</dbReference>
<protein>
    <recommendedName>
        <fullName evidence="3">Arc-like DNA binding domain-containing protein</fullName>
    </recommendedName>
</protein>
<dbReference type="InterPro" id="IPR010985">
    <property type="entry name" value="Ribbon_hlx_hlx"/>
</dbReference>
<organism evidence="1 2">
    <name type="scientific">Fretibacterium fastidiosum</name>
    <dbReference type="NCBI Taxonomy" id="651822"/>
    <lineage>
        <taxon>Bacteria</taxon>
        <taxon>Thermotogati</taxon>
        <taxon>Synergistota</taxon>
        <taxon>Synergistia</taxon>
        <taxon>Synergistales</taxon>
        <taxon>Aminobacteriaceae</taxon>
        <taxon>Fretibacterium</taxon>
    </lineage>
</organism>
<dbReference type="GO" id="GO:0006355">
    <property type="term" value="P:regulation of DNA-templated transcription"/>
    <property type="evidence" value="ECO:0007669"/>
    <property type="project" value="InterPro"/>
</dbReference>
<reference evidence="2" key="1">
    <citation type="submission" date="2010-03" db="EMBL/GenBank/DDBJ databases">
        <title>The genome sequence of Synergistetes sp. SGP1.</title>
        <authorList>
            <consortium name="metaHIT consortium -- http://www.metahit.eu/"/>
            <person name="Pajon A."/>
            <person name="Turner K."/>
            <person name="Parkhill J."/>
            <person name="Wade W."/>
            <person name="Vartoukian S."/>
        </authorList>
    </citation>
    <scope>NUCLEOTIDE SEQUENCE [LARGE SCALE GENOMIC DNA]</scope>
    <source>
        <strain evidence="2">SGP1</strain>
    </source>
</reference>
<keyword evidence="2" id="KW-1185">Reference proteome</keyword>
<dbReference type="AlphaFoldDB" id="A0AB94IYR4"/>
<evidence type="ECO:0000313" key="2">
    <source>
        <dbReference type="Proteomes" id="UP000008957"/>
    </source>
</evidence>
<dbReference type="InterPro" id="IPR013321">
    <property type="entry name" value="Arc_rbn_hlx_hlx"/>
</dbReference>
<evidence type="ECO:0008006" key="3">
    <source>
        <dbReference type="Google" id="ProtNLM"/>
    </source>
</evidence>
<proteinExistence type="predicted"/>
<dbReference type="RefSeq" id="WP_015557073.1">
    <property type="nucleotide sequence ID" value="NC_021038.1"/>
</dbReference>
<accession>A0AB94IYR4</accession>
<dbReference type="Proteomes" id="UP000008957">
    <property type="component" value="Chromosome"/>
</dbReference>
<sequence length="47" mass="5765">MEGVRISQTRWPVELYEWIRERAHERRQSINRTVVELAERVREEAKA</sequence>
<gene>
    <name evidence="1" type="ORF">SY1_22260</name>
</gene>
<dbReference type="KEGG" id="sbr:SY1_22260"/>
<dbReference type="EMBL" id="FP929056">
    <property type="protein sequence ID" value="CBL28926.1"/>
    <property type="molecule type" value="Genomic_DNA"/>
</dbReference>